<sequence>MASHRLDETIAQLQLLFAPDLRRTTILVWLIWALVSLGFTMFNSFLPKMLELHGQGASSSSSSSGDGDGETLAVGMDRSKVYRDALLYALSGIPGSIIGSWAVDTMLGRRYSMALATFGSAICLWVFSRTQSSWGVLVSSAMFGLVSALMYAIVYSYTPEVFSPAVRGTGCGVASALSRVAGIIAPLLAGLLIAWSLVSVLYASMAILVVAGICMVLLPIETAKHDAL</sequence>
<keyword evidence="2" id="KW-1185">Reference proteome</keyword>
<accession>A0ACC1HQY0</accession>
<dbReference type="Proteomes" id="UP001145114">
    <property type="component" value="Unassembled WGS sequence"/>
</dbReference>
<organism evidence="1 2">
    <name type="scientific">Spiromyces aspiralis</name>
    <dbReference type="NCBI Taxonomy" id="68401"/>
    <lineage>
        <taxon>Eukaryota</taxon>
        <taxon>Fungi</taxon>
        <taxon>Fungi incertae sedis</taxon>
        <taxon>Zoopagomycota</taxon>
        <taxon>Kickxellomycotina</taxon>
        <taxon>Kickxellomycetes</taxon>
        <taxon>Kickxellales</taxon>
        <taxon>Kickxellaceae</taxon>
        <taxon>Spiromyces</taxon>
    </lineage>
</organism>
<comment type="caution">
    <text evidence="1">The sequence shown here is derived from an EMBL/GenBank/DDBJ whole genome shotgun (WGS) entry which is preliminary data.</text>
</comment>
<evidence type="ECO:0000313" key="2">
    <source>
        <dbReference type="Proteomes" id="UP001145114"/>
    </source>
</evidence>
<protein>
    <submittedName>
        <fullName evidence="1">Uncharacterized protein</fullName>
    </submittedName>
</protein>
<proteinExistence type="predicted"/>
<evidence type="ECO:0000313" key="1">
    <source>
        <dbReference type="EMBL" id="KAJ1678420.1"/>
    </source>
</evidence>
<gene>
    <name evidence="1" type="ORF">EV182_004081</name>
</gene>
<name>A0ACC1HQY0_9FUNG</name>
<reference evidence="1" key="1">
    <citation type="submission" date="2022-06" db="EMBL/GenBank/DDBJ databases">
        <title>Phylogenomic reconstructions and comparative analyses of Kickxellomycotina fungi.</title>
        <authorList>
            <person name="Reynolds N.K."/>
            <person name="Stajich J.E."/>
            <person name="Barry K."/>
            <person name="Grigoriev I.V."/>
            <person name="Crous P."/>
            <person name="Smith M.E."/>
        </authorList>
    </citation>
    <scope>NUCLEOTIDE SEQUENCE</scope>
    <source>
        <strain evidence="1">RSA 2271</strain>
    </source>
</reference>
<dbReference type="EMBL" id="JAMZIH010001182">
    <property type="protein sequence ID" value="KAJ1678420.1"/>
    <property type="molecule type" value="Genomic_DNA"/>
</dbReference>